<comment type="caution">
    <text evidence="1">The sequence shown here is derived from an EMBL/GenBank/DDBJ whole genome shotgun (WGS) entry which is preliminary data.</text>
</comment>
<evidence type="ECO:0000313" key="2">
    <source>
        <dbReference type="Proteomes" id="UP000243105"/>
    </source>
</evidence>
<dbReference type="Proteomes" id="UP000243105">
    <property type="component" value="Unassembled WGS sequence"/>
</dbReference>
<proteinExistence type="predicted"/>
<gene>
    <name evidence="1" type="ORF">JGI25_01302</name>
</gene>
<evidence type="ECO:0008006" key="3">
    <source>
        <dbReference type="Google" id="ProtNLM"/>
    </source>
</evidence>
<reference evidence="1 2" key="1">
    <citation type="submission" date="2015-11" db="EMBL/GenBank/DDBJ databases">
        <authorList>
            <person name="Varghese N."/>
        </authorList>
    </citation>
    <scope>NUCLEOTIDE SEQUENCE [LARGE SCALE GENOMIC DNA]</scope>
    <source>
        <strain evidence="1 2">JGI-25</strain>
    </source>
</reference>
<protein>
    <recommendedName>
        <fullName evidence="3">Long-chain fatty acid transport protein</fullName>
    </recommendedName>
</protein>
<dbReference type="Gene3D" id="2.40.160.60">
    <property type="entry name" value="Outer membrane protein transport protein (OMPP1/FadL/TodX)"/>
    <property type="match status" value="1"/>
</dbReference>
<dbReference type="AlphaFoldDB" id="A0A916PEY4"/>
<dbReference type="SUPFAM" id="SSF56935">
    <property type="entry name" value="Porins"/>
    <property type="match status" value="1"/>
</dbReference>
<organism evidence="1 2">
    <name type="scientific">Kryptobacter tengchongensis</name>
    <dbReference type="NCBI Taxonomy" id="1643429"/>
    <lineage>
        <taxon>Bacteria</taxon>
        <taxon>Pseudomonadati</taxon>
        <taxon>Candidatus Kryptoniota</taxon>
        <taxon>Candidatus Kryptobacter</taxon>
    </lineage>
</organism>
<evidence type="ECO:0000313" key="1">
    <source>
        <dbReference type="EMBL" id="CUT03863.1"/>
    </source>
</evidence>
<name>A0A916PEY4_KRYT1</name>
<dbReference type="RefSeq" id="WP_072212698.1">
    <property type="nucleotide sequence ID" value="NZ_CZVV01000101.1"/>
</dbReference>
<accession>A0A916PEY4</accession>
<sequence length="404" mass="45581">MRFKFLILFFLYSISIAGGSIYSRFGLGVLRFSTVDKTAGLGGLGIALFDPIYINRYNPALWSELARVRVSGGYLYEGTSTQDRFKNTFLTSGNFDGVMFAIPLWKKYGLTFATGVMPFSTANYAVKKDSLIENRYFSQLYKGEGGISNFVFGFSFKPFGKLSIGVRGEYYFGTIINSWDVDFGSSEFFFSRIKRERNCGGLGFTAGIAYGLGVGRNSFTMGFVFSSPVNLKGLTSVEYTVPVPGGSTISEVNELKLKLPYRAGFGLSYFVRDRVQFSGDVYYQNWRKFEINGEHPPEITDALRVGTGLEILPSREVTAGFFEKTSYRFGIFYNRTYFKIDEKQINELFLTVGFGFPVSFDTRLNLAIEYGIRGELEIVRDRILRISIGVNTGEIWFVKQKLED</sequence>
<dbReference type="EMBL" id="CZVV01000101">
    <property type="protein sequence ID" value="CUT03863.1"/>
    <property type="molecule type" value="Genomic_DNA"/>
</dbReference>